<dbReference type="GO" id="GO:0016779">
    <property type="term" value="F:nucleotidyltransferase activity"/>
    <property type="evidence" value="ECO:0007669"/>
    <property type="project" value="UniProtKB-KW"/>
</dbReference>
<dbReference type="Gene3D" id="3.90.550.10">
    <property type="entry name" value="Spore Coat Polysaccharide Biosynthesis Protein SpsA, Chain A"/>
    <property type="match status" value="1"/>
</dbReference>
<dbReference type="Gene3D" id="2.160.10.10">
    <property type="entry name" value="Hexapeptide repeat proteins"/>
    <property type="match status" value="1"/>
</dbReference>
<accession>A0A1F5P5C8</accession>
<protein>
    <recommendedName>
        <fullName evidence="3">Nucleotidyl transferase domain-containing protein</fullName>
    </recommendedName>
</protein>
<evidence type="ECO:0000313" key="4">
    <source>
        <dbReference type="EMBL" id="OGE85081.1"/>
    </source>
</evidence>
<keyword evidence="1" id="KW-0808">Transferase</keyword>
<organism evidence="4 5">
    <name type="scientific">Candidatus Doudnabacteria bacterium RIFCSPHIGHO2_02_FULL_46_11</name>
    <dbReference type="NCBI Taxonomy" id="1817832"/>
    <lineage>
        <taxon>Bacteria</taxon>
        <taxon>Candidatus Doudnaibacteriota</taxon>
    </lineage>
</organism>
<proteinExistence type="predicted"/>
<dbReference type="Proteomes" id="UP000176786">
    <property type="component" value="Unassembled WGS sequence"/>
</dbReference>
<dbReference type="PANTHER" id="PTHR43584">
    <property type="entry name" value="NUCLEOTIDYL TRANSFERASE"/>
    <property type="match status" value="1"/>
</dbReference>
<evidence type="ECO:0000259" key="3">
    <source>
        <dbReference type="Pfam" id="PF00483"/>
    </source>
</evidence>
<dbReference type="InterPro" id="IPR005835">
    <property type="entry name" value="NTP_transferase_dom"/>
</dbReference>
<dbReference type="CDD" id="cd04181">
    <property type="entry name" value="NTP_transferase"/>
    <property type="match status" value="1"/>
</dbReference>
<comment type="caution">
    <text evidence="4">The sequence shown here is derived from an EMBL/GenBank/DDBJ whole genome shotgun (WGS) entry which is preliminary data.</text>
</comment>
<sequence length="332" mass="36422">MKVIIPLAGKGTRLRPHTHATPKPLIRVAGKEVLGHILDKIIPLNVTEVYFIVGHLHDQIEEYVRKSYPNLKFKTIKQDELKGTAHAVAQARDHIDEDVLIIFADTLFEADLSVIKRLSDDIDGIIWAKAVENPQIYGVIEHNEQGLMHKIMEKPEDPKSNLVNIGMQYLRDSASLFAAIDYVLNQEPGPRGEYFLTDALQYMVDGGAKIKIEEVDAWLDCGNVEELLKTNLHLLNSGLAKKPNGNSINVKVTDPVMVAEDAILENVEIGPNVTIESGCNITGSKISNSIIGQGSIIDGAVLHDSLIGAEAVVRDVDGSLNVLDHSVVIGRK</sequence>
<dbReference type="AlphaFoldDB" id="A0A1F5P5C8"/>
<dbReference type="STRING" id="1817832.A3J48_02815"/>
<name>A0A1F5P5C8_9BACT</name>
<dbReference type="InterPro" id="IPR050065">
    <property type="entry name" value="GlmU-like"/>
</dbReference>
<dbReference type="Pfam" id="PF00483">
    <property type="entry name" value="NTP_transferase"/>
    <property type="match status" value="1"/>
</dbReference>
<evidence type="ECO:0000313" key="5">
    <source>
        <dbReference type="Proteomes" id="UP000176786"/>
    </source>
</evidence>
<dbReference type="SUPFAM" id="SSF53448">
    <property type="entry name" value="Nucleotide-diphospho-sugar transferases"/>
    <property type="match status" value="1"/>
</dbReference>
<feature type="domain" description="Nucleotidyl transferase" evidence="3">
    <location>
        <begin position="4"/>
        <end position="235"/>
    </location>
</feature>
<reference evidence="4 5" key="1">
    <citation type="journal article" date="2016" name="Nat. Commun.">
        <title>Thousands of microbial genomes shed light on interconnected biogeochemical processes in an aquifer system.</title>
        <authorList>
            <person name="Anantharaman K."/>
            <person name="Brown C.T."/>
            <person name="Hug L.A."/>
            <person name="Sharon I."/>
            <person name="Castelle C.J."/>
            <person name="Probst A.J."/>
            <person name="Thomas B.C."/>
            <person name="Singh A."/>
            <person name="Wilkins M.J."/>
            <person name="Karaoz U."/>
            <person name="Brodie E.L."/>
            <person name="Williams K.H."/>
            <person name="Hubbard S.S."/>
            <person name="Banfield J.F."/>
        </authorList>
    </citation>
    <scope>NUCLEOTIDE SEQUENCE [LARGE SCALE GENOMIC DNA]</scope>
</reference>
<gene>
    <name evidence="4" type="ORF">A3J48_02815</name>
</gene>
<keyword evidence="2" id="KW-0548">Nucleotidyltransferase</keyword>
<dbReference type="PANTHER" id="PTHR43584:SF8">
    <property type="entry name" value="N-ACETYLMURAMATE ALPHA-1-PHOSPHATE URIDYLYLTRANSFERASE"/>
    <property type="match status" value="1"/>
</dbReference>
<evidence type="ECO:0000256" key="2">
    <source>
        <dbReference type="ARBA" id="ARBA00022695"/>
    </source>
</evidence>
<dbReference type="InterPro" id="IPR029044">
    <property type="entry name" value="Nucleotide-diphossugar_trans"/>
</dbReference>
<dbReference type="EMBL" id="MFES01000027">
    <property type="protein sequence ID" value="OGE85081.1"/>
    <property type="molecule type" value="Genomic_DNA"/>
</dbReference>
<evidence type="ECO:0000256" key="1">
    <source>
        <dbReference type="ARBA" id="ARBA00022679"/>
    </source>
</evidence>